<comment type="caution">
    <text evidence="1">The sequence shown here is derived from an EMBL/GenBank/DDBJ whole genome shotgun (WGS) entry which is preliminary data.</text>
</comment>
<organism evidence="1 2">
    <name type="scientific">Lujinxingia litoralis</name>
    <dbReference type="NCBI Taxonomy" id="2211119"/>
    <lineage>
        <taxon>Bacteria</taxon>
        <taxon>Deltaproteobacteria</taxon>
        <taxon>Bradymonadales</taxon>
        <taxon>Lujinxingiaceae</taxon>
        <taxon>Lujinxingia</taxon>
    </lineage>
</organism>
<gene>
    <name evidence="1" type="ORF">DL240_03940</name>
</gene>
<dbReference type="AlphaFoldDB" id="A0A328CE34"/>
<reference evidence="1 2" key="1">
    <citation type="submission" date="2018-05" db="EMBL/GenBank/DDBJ databases">
        <title>Lujinxingia marina gen. nov. sp. nov., a new facultative anaerobic member of the class Deltaproteobacteria, and proposal of Lujinxingaceae fam. nov.</title>
        <authorList>
            <person name="Li C.-M."/>
        </authorList>
    </citation>
    <scope>NUCLEOTIDE SEQUENCE [LARGE SCALE GENOMIC DNA]</scope>
    <source>
        <strain evidence="1 2">B210</strain>
    </source>
</reference>
<dbReference type="EMBL" id="QHKO01000001">
    <property type="protein sequence ID" value="RAL25369.1"/>
    <property type="molecule type" value="Genomic_DNA"/>
</dbReference>
<sequence>MGAPFAIEVDLHPLSLKAPPDLTEMATSELISDTGGYFGRAEASLPRAMSEDDPIRRDD</sequence>
<protein>
    <submittedName>
        <fullName evidence="1">Uncharacterized protein</fullName>
    </submittedName>
</protein>
<evidence type="ECO:0000313" key="2">
    <source>
        <dbReference type="Proteomes" id="UP000249169"/>
    </source>
</evidence>
<proteinExistence type="predicted"/>
<name>A0A328CE34_9DELT</name>
<accession>A0A328CE34</accession>
<evidence type="ECO:0000313" key="1">
    <source>
        <dbReference type="EMBL" id="RAL25369.1"/>
    </source>
</evidence>
<keyword evidence="2" id="KW-1185">Reference proteome</keyword>
<dbReference type="Proteomes" id="UP000249169">
    <property type="component" value="Unassembled WGS sequence"/>
</dbReference>